<dbReference type="SUPFAM" id="SSF53254">
    <property type="entry name" value="Phosphoglycerate mutase-like"/>
    <property type="match status" value="1"/>
</dbReference>
<feature type="region of interest" description="Disordered" evidence="8">
    <location>
        <begin position="1"/>
        <end position="87"/>
    </location>
</feature>
<dbReference type="InterPro" id="IPR013079">
    <property type="entry name" value="6Phosfructo_kin"/>
</dbReference>
<dbReference type="InterPro" id="IPR001345">
    <property type="entry name" value="PG/BPGM_mutase_AS"/>
</dbReference>
<evidence type="ECO:0000256" key="8">
    <source>
        <dbReference type="SAM" id="MobiDB-lite"/>
    </source>
</evidence>
<feature type="active site" description="Tele-phosphohistidine intermediate" evidence="6">
    <location>
        <position position="393"/>
    </location>
</feature>
<feature type="active site" description="Proton donor/acceptor" evidence="6">
    <location>
        <position position="463"/>
    </location>
</feature>
<accession>A0AA38LSI6</accession>
<dbReference type="PRINTS" id="PR00991">
    <property type="entry name" value="6PFRUCTKNASE"/>
</dbReference>
<dbReference type="GO" id="GO:0006000">
    <property type="term" value="P:fructose metabolic process"/>
    <property type="evidence" value="ECO:0007669"/>
    <property type="project" value="InterPro"/>
</dbReference>
<keyword evidence="3" id="KW-0547">Nucleotide-binding</keyword>
<evidence type="ECO:0000256" key="1">
    <source>
        <dbReference type="ARBA" id="ARBA00008408"/>
    </source>
</evidence>
<dbReference type="RefSeq" id="XP_052943857.1">
    <property type="nucleotide sequence ID" value="XM_053090263.1"/>
</dbReference>
<gene>
    <name evidence="10" type="ORF">MKK02DRAFT_38751</name>
</gene>
<dbReference type="Proteomes" id="UP001164286">
    <property type="component" value="Unassembled WGS sequence"/>
</dbReference>
<evidence type="ECO:0000259" key="9">
    <source>
        <dbReference type="Pfam" id="PF01591"/>
    </source>
</evidence>
<dbReference type="SUPFAM" id="SSF52540">
    <property type="entry name" value="P-loop containing nucleoside triphosphate hydrolases"/>
    <property type="match status" value="1"/>
</dbReference>
<feature type="domain" description="6-phosphofructo-2-kinase" evidence="9">
    <location>
        <begin position="163"/>
        <end position="385"/>
    </location>
</feature>
<dbReference type="InterPro" id="IPR003094">
    <property type="entry name" value="6Pfruct_kin"/>
</dbReference>
<dbReference type="GO" id="GO:0005524">
    <property type="term" value="F:ATP binding"/>
    <property type="evidence" value="ECO:0007669"/>
    <property type="project" value="UniProtKB-KW"/>
</dbReference>
<feature type="compositionally biased region" description="Low complexity" evidence="8">
    <location>
        <begin position="59"/>
        <end position="72"/>
    </location>
</feature>
<organism evidence="10 11">
    <name type="scientific">Dioszegia hungarica</name>
    <dbReference type="NCBI Taxonomy" id="4972"/>
    <lineage>
        <taxon>Eukaryota</taxon>
        <taxon>Fungi</taxon>
        <taxon>Dikarya</taxon>
        <taxon>Basidiomycota</taxon>
        <taxon>Agaricomycotina</taxon>
        <taxon>Tremellomycetes</taxon>
        <taxon>Tremellales</taxon>
        <taxon>Bulleribasidiaceae</taxon>
        <taxon>Dioszegia</taxon>
    </lineage>
</organism>
<evidence type="ECO:0000256" key="5">
    <source>
        <dbReference type="ARBA" id="ARBA00022840"/>
    </source>
</evidence>
<keyword evidence="11" id="KW-1185">Reference proteome</keyword>
<dbReference type="FunFam" id="3.40.50.300:FF:000644">
    <property type="entry name" value="GpmB, Fructose-2,6-bisphosphatase"/>
    <property type="match status" value="1"/>
</dbReference>
<dbReference type="GO" id="GO:0006003">
    <property type="term" value="P:fructose 2,6-bisphosphate metabolic process"/>
    <property type="evidence" value="ECO:0007669"/>
    <property type="project" value="InterPro"/>
</dbReference>
<dbReference type="Gene3D" id="3.40.50.1240">
    <property type="entry name" value="Phosphoglycerate mutase-like"/>
    <property type="match status" value="1"/>
</dbReference>
<proteinExistence type="inferred from homology"/>
<comment type="caution">
    <text evidence="10">The sequence shown here is derived from an EMBL/GenBank/DDBJ whole genome shotgun (WGS) entry which is preliminary data.</text>
</comment>
<dbReference type="CDD" id="cd07067">
    <property type="entry name" value="HP_PGM_like"/>
    <property type="match status" value="1"/>
</dbReference>
<dbReference type="EMBL" id="JAKWFO010000008">
    <property type="protein sequence ID" value="KAI9634080.1"/>
    <property type="molecule type" value="Genomic_DNA"/>
</dbReference>
<dbReference type="AlphaFoldDB" id="A0AA38LSI6"/>
<dbReference type="FunFam" id="3.40.50.1240:FF:000005">
    <property type="entry name" value="GpmB, Fructose-2,6-bisphosphatase"/>
    <property type="match status" value="1"/>
</dbReference>
<evidence type="ECO:0000256" key="3">
    <source>
        <dbReference type="ARBA" id="ARBA00022741"/>
    </source>
</evidence>
<name>A0AA38LSI6_9TREE</name>
<dbReference type="InterPro" id="IPR027417">
    <property type="entry name" value="P-loop_NTPase"/>
</dbReference>
<evidence type="ECO:0000256" key="7">
    <source>
        <dbReference type="PIRSR" id="PIRSR613078-2"/>
    </source>
</evidence>
<evidence type="ECO:0000313" key="11">
    <source>
        <dbReference type="Proteomes" id="UP001164286"/>
    </source>
</evidence>
<feature type="compositionally biased region" description="Polar residues" evidence="8">
    <location>
        <begin position="49"/>
        <end position="58"/>
    </location>
</feature>
<feature type="region of interest" description="Disordered" evidence="8">
    <location>
        <begin position="614"/>
        <end position="661"/>
    </location>
</feature>
<sequence length="661" mass="72937">MSSTPPVPTSGKPRSADRSPYLAPKPLTSTTKEDGQPPVDPSDLANAMKNLNTLQSVKTPAGSAAPSAATSPDVSGSNSPNPPGQLQLEGLDKLIQQNPLAMPAGEGKLEGKTISVPGTPHFGAQSELLKTLDDATKVLRQSSKAPTRAPSVSGIGAVVEKPDYSEAKIVVAMVGLPARGKSYLSNRLMRYLRWLEYKVDVFNVGQLRRSKARAEQQLGGEKVDHSADYFSASNEKGQAIREQLASESLESLISWLKKEGNVGIMDATNSTFDRREKIRKRVAQEPGLQLLFLESFCNDPKVIAANVVLKARSGDPDYAGMSEEEAQRDFRKRIEAYERVYQTITEPGISFCRILNVGQQVTINRIDGYLQSRIAFYLMNLHLKPRHIYLSRHGESMYNVSGKIGGDSDISPQGWQYAKALPDLVRQNIGDGPLEVWTSTLQRTIQTGSFLPFEHKTWKSLDELDAGVCDGMTYEEIEEKYPEDYEARDEDKFNYRYRGGESYRDVVVRLEPVIMELERQENILIIAHQAILRSLYAYFMALSQEELPYIKIPLHTLIKITPMAYGCHEERYPLPIAAVDTHRPNPKKMAEQHAEQNAAHPDVAKIEVARDYFGASAAPPPGGAPPPPEPGVSASGVTKALEKDVENGGMTPKAAHQEVKD</sequence>
<keyword evidence="5" id="KW-0067">ATP-binding</keyword>
<dbReference type="PANTHER" id="PTHR10606:SF44">
    <property type="entry name" value="6-PHOSPHOFRUCTO 2-KINASE_FRUCTOSE 2,6-BISPHOSPHATASE LONG FORM"/>
    <property type="match status" value="1"/>
</dbReference>
<dbReference type="GeneID" id="77729468"/>
<keyword evidence="4" id="KW-0378">Hydrolase</keyword>
<dbReference type="Gene3D" id="3.40.50.300">
    <property type="entry name" value="P-loop containing nucleotide triphosphate hydrolases"/>
    <property type="match status" value="1"/>
</dbReference>
<dbReference type="InterPro" id="IPR029033">
    <property type="entry name" value="His_PPase_superfam"/>
</dbReference>
<feature type="binding site" evidence="7">
    <location>
        <position position="443"/>
    </location>
    <ligand>
        <name>substrate</name>
    </ligand>
</feature>
<dbReference type="EC" id="3.1.3.46" evidence="2"/>
<reference evidence="10" key="1">
    <citation type="journal article" date="2022" name="G3 (Bethesda)">
        <title>High quality genome of the basidiomycete yeast Dioszegia hungarica PDD-24b-2 isolated from cloud water.</title>
        <authorList>
            <person name="Jarrige D."/>
            <person name="Haridas S."/>
            <person name="Bleykasten-Grosshans C."/>
            <person name="Joly M."/>
            <person name="Nadalig T."/>
            <person name="Sancelme M."/>
            <person name="Vuilleumier S."/>
            <person name="Grigoriev I.V."/>
            <person name="Amato P."/>
            <person name="Bringel F."/>
        </authorList>
    </citation>
    <scope>NUCLEOTIDE SEQUENCE</scope>
    <source>
        <strain evidence="10">PDD-24b-2</strain>
    </source>
</reference>
<comment type="similarity">
    <text evidence="1">In the C-terminal section; belongs to the phosphoglycerate mutase family.</text>
</comment>
<dbReference type="InterPro" id="IPR013078">
    <property type="entry name" value="His_Pase_superF_clade-1"/>
</dbReference>
<evidence type="ECO:0000256" key="4">
    <source>
        <dbReference type="ARBA" id="ARBA00022801"/>
    </source>
</evidence>
<evidence type="ECO:0000313" key="10">
    <source>
        <dbReference type="EMBL" id="KAI9634080.1"/>
    </source>
</evidence>
<dbReference type="SMART" id="SM00855">
    <property type="entry name" value="PGAM"/>
    <property type="match status" value="1"/>
</dbReference>
<feature type="binding site" evidence="7">
    <location>
        <begin position="392"/>
        <end position="399"/>
    </location>
    <ligand>
        <name>substrate</name>
    </ligand>
</feature>
<protein>
    <recommendedName>
        <fullName evidence="2">fructose-2,6-bisphosphate 2-phosphatase</fullName>
        <ecNumber evidence="2">3.1.3.46</ecNumber>
    </recommendedName>
</protein>
<dbReference type="Pfam" id="PF00300">
    <property type="entry name" value="His_Phos_1"/>
    <property type="match status" value="1"/>
</dbReference>
<dbReference type="GO" id="GO:0005829">
    <property type="term" value="C:cytosol"/>
    <property type="evidence" value="ECO:0007669"/>
    <property type="project" value="TreeGrafter"/>
</dbReference>
<dbReference type="GO" id="GO:0003873">
    <property type="term" value="F:6-phosphofructo-2-kinase activity"/>
    <property type="evidence" value="ECO:0007669"/>
    <property type="project" value="InterPro"/>
</dbReference>
<dbReference type="PANTHER" id="PTHR10606">
    <property type="entry name" value="6-PHOSPHOFRUCTO-2-KINASE/FRUCTOSE-2,6-BISPHOSPHATASE"/>
    <property type="match status" value="1"/>
</dbReference>
<dbReference type="Pfam" id="PF01591">
    <property type="entry name" value="6PF2K"/>
    <property type="match status" value="1"/>
</dbReference>
<feature type="compositionally biased region" description="Pro residues" evidence="8">
    <location>
        <begin position="618"/>
        <end position="630"/>
    </location>
</feature>
<dbReference type="PROSITE" id="PS00175">
    <property type="entry name" value="PG_MUTASE"/>
    <property type="match status" value="1"/>
</dbReference>
<evidence type="ECO:0000256" key="2">
    <source>
        <dbReference type="ARBA" id="ARBA00013067"/>
    </source>
</evidence>
<dbReference type="GO" id="GO:0004331">
    <property type="term" value="F:fructose-2,6-bisphosphate 2-phosphatase activity"/>
    <property type="evidence" value="ECO:0007669"/>
    <property type="project" value="UniProtKB-EC"/>
</dbReference>
<evidence type="ECO:0000256" key="6">
    <source>
        <dbReference type="PIRSR" id="PIRSR613078-1"/>
    </source>
</evidence>